<dbReference type="Proteomes" id="UP001470230">
    <property type="component" value="Unassembled WGS sequence"/>
</dbReference>
<keyword evidence="2" id="KW-1185">Reference proteome</keyword>
<comment type="caution">
    <text evidence="1">The sequence shown here is derived from an EMBL/GenBank/DDBJ whole genome shotgun (WGS) entry which is preliminary data.</text>
</comment>
<dbReference type="InterPro" id="IPR036770">
    <property type="entry name" value="Ankyrin_rpt-contain_sf"/>
</dbReference>
<evidence type="ECO:0008006" key="3">
    <source>
        <dbReference type="Google" id="ProtNLM"/>
    </source>
</evidence>
<dbReference type="PANTHER" id="PTHR24159">
    <property type="match status" value="1"/>
</dbReference>
<protein>
    <recommendedName>
        <fullName evidence="3">DUF3447 domain-containing protein</fullName>
    </recommendedName>
</protein>
<sequence>MESSIYVEKKKSIQAFLLSFLDKESDFEEHHTNFINCINDQRLLDDPHEVKMLLHMIYIISNNHNRTTNFFDKIDSLLLFLKPTIQIFFSAIDVFNIFKGNKRILLSLFENKIIIINQQIAEIMKSNKYIASDYPIYFFPELQPFFQAIELYSYQMEINQMNQNGDIMNDFALKRKIGENHNYICSVMRDDNIEAFIIYINKYGLNSSSFVHKSAFETHQFLLKNQPTLLEYAAFFGSIQIFKFLINNGAQPRPQLWSCAIFGCDPELINILIEKNIAPAFCSYKECINTAIKCHHNEIANYIYNNFFQTQNIEEVFDSATKYYNFMLFPKNFNSIQFYNFCLSDFYNLVNIILQEKQVDINAVIVLMPIFILSNLKHVFI</sequence>
<dbReference type="Gene3D" id="1.25.40.20">
    <property type="entry name" value="Ankyrin repeat-containing domain"/>
    <property type="match status" value="1"/>
</dbReference>
<dbReference type="SUPFAM" id="SSF48403">
    <property type="entry name" value="Ankyrin repeat"/>
    <property type="match status" value="1"/>
</dbReference>
<evidence type="ECO:0000313" key="1">
    <source>
        <dbReference type="EMBL" id="KAK8892996.1"/>
    </source>
</evidence>
<evidence type="ECO:0000313" key="2">
    <source>
        <dbReference type="Proteomes" id="UP001470230"/>
    </source>
</evidence>
<reference evidence="1 2" key="1">
    <citation type="submission" date="2024-04" db="EMBL/GenBank/DDBJ databases">
        <title>Tritrichomonas musculus Genome.</title>
        <authorList>
            <person name="Alves-Ferreira E."/>
            <person name="Grigg M."/>
            <person name="Lorenzi H."/>
            <person name="Galac M."/>
        </authorList>
    </citation>
    <scope>NUCLEOTIDE SEQUENCE [LARGE SCALE GENOMIC DNA]</scope>
    <source>
        <strain evidence="1 2">EAF2021</strain>
    </source>
</reference>
<accession>A0ABR2KQ97</accession>
<organism evidence="1 2">
    <name type="scientific">Tritrichomonas musculus</name>
    <dbReference type="NCBI Taxonomy" id="1915356"/>
    <lineage>
        <taxon>Eukaryota</taxon>
        <taxon>Metamonada</taxon>
        <taxon>Parabasalia</taxon>
        <taxon>Tritrichomonadida</taxon>
        <taxon>Tritrichomonadidae</taxon>
        <taxon>Tritrichomonas</taxon>
    </lineage>
</organism>
<gene>
    <name evidence="1" type="ORF">M9Y10_030251</name>
</gene>
<name>A0ABR2KQ97_9EUKA</name>
<dbReference type="EMBL" id="JAPFFF010000004">
    <property type="protein sequence ID" value="KAK8892996.1"/>
    <property type="molecule type" value="Genomic_DNA"/>
</dbReference>
<dbReference type="PANTHER" id="PTHR24159:SF5">
    <property type="entry name" value="ANK_REP_REGION DOMAIN-CONTAINING PROTEIN"/>
    <property type="match status" value="1"/>
</dbReference>
<proteinExistence type="predicted"/>